<evidence type="ECO:0000256" key="1">
    <source>
        <dbReference type="SAM" id="MobiDB-lite"/>
    </source>
</evidence>
<proteinExistence type="predicted"/>
<feature type="region of interest" description="Disordered" evidence="1">
    <location>
        <begin position="1"/>
        <end position="24"/>
    </location>
</feature>
<accession>B4GTY0</accession>
<sequence>MVPRSLGSSRTRRRHASQFASNMCQPGQGSFSAGTYSSLYPKSTVTFTATSLSAAFLGQSTASSPAAKRARHSHPSACATALQQAPQKITRFTQVGSVAGSGTPPRCINCRGMKHLKRQPSCHQIKSRSTVWQRNRARHGTTSQGGCHDEEDIRISMATCKLIIKEPFKQLKRIGGN</sequence>
<gene>
    <name evidence="2" type="primary">Dper\GL14187</name>
    <name evidence="2" type="ORF">Dper_GL14187</name>
</gene>
<dbReference type="AlphaFoldDB" id="B4GTY0"/>
<dbReference type="PhylomeDB" id="B4GTY0"/>
<dbReference type="eggNOG" id="KOG2042">
    <property type="taxonomic scope" value="Eukaryota"/>
</dbReference>
<dbReference type="Proteomes" id="UP000008744">
    <property type="component" value="Unassembled WGS sequence"/>
</dbReference>
<dbReference type="STRING" id="7234.B4GTY0"/>
<dbReference type="EMBL" id="CH479190">
    <property type="protein sequence ID" value="EDW26000.1"/>
    <property type="molecule type" value="Genomic_DNA"/>
</dbReference>
<evidence type="ECO:0000313" key="2">
    <source>
        <dbReference type="EMBL" id="EDW26000.1"/>
    </source>
</evidence>
<organism evidence="3">
    <name type="scientific">Drosophila persimilis</name>
    <name type="common">Fruit fly</name>
    <dbReference type="NCBI Taxonomy" id="7234"/>
    <lineage>
        <taxon>Eukaryota</taxon>
        <taxon>Metazoa</taxon>
        <taxon>Ecdysozoa</taxon>
        <taxon>Arthropoda</taxon>
        <taxon>Hexapoda</taxon>
        <taxon>Insecta</taxon>
        <taxon>Pterygota</taxon>
        <taxon>Neoptera</taxon>
        <taxon>Endopterygota</taxon>
        <taxon>Diptera</taxon>
        <taxon>Brachycera</taxon>
        <taxon>Muscomorpha</taxon>
        <taxon>Ephydroidea</taxon>
        <taxon>Drosophilidae</taxon>
        <taxon>Drosophila</taxon>
        <taxon>Sophophora</taxon>
    </lineage>
</organism>
<evidence type="ECO:0000313" key="3">
    <source>
        <dbReference type="Proteomes" id="UP000008744"/>
    </source>
</evidence>
<name>B4GTY0_DROPE</name>
<dbReference type="HOGENOM" id="CLU_1519435_0_0_1"/>
<protein>
    <submittedName>
        <fullName evidence="2">GL14187</fullName>
    </submittedName>
</protein>
<reference evidence="2 3" key="1">
    <citation type="journal article" date="2007" name="Nature">
        <title>Evolution of genes and genomes on the Drosophila phylogeny.</title>
        <authorList>
            <consortium name="Drosophila 12 Genomes Consortium"/>
            <person name="Clark A.G."/>
            <person name="Eisen M.B."/>
            <person name="Smith D.R."/>
            <person name="Bergman C.M."/>
            <person name="Oliver B."/>
            <person name="Markow T.A."/>
            <person name="Kaufman T.C."/>
            <person name="Kellis M."/>
            <person name="Gelbart W."/>
            <person name="Iyer V.N."/>
            <person name="Pollard D.A."/>
            <person name="Sackton T.B."/>
            <person name="Larracuente A.M."/>
            <person name="Singh N.D."/>
            <person name="Abad J.P."/>
            <person name="Abt D.N."/>
            <person name="Adryan B."/>
            <person name="Aguade M."/>
            <person name="Akashi H."/>
            <person name="Anderson W.W."/>
            <person name="Aquadro C.F."/>
            <person name="Ardell D.H."/>
            <person name="Arguello R."/>
            <person name="Artieri C.G."/>
            <person name="Barbash D.A."/>
            <person name="Barker D."/>
            <person name="Barsanti P."/>
            <person name="Batterham P."/>
            <person name="Batzoglou S."/>
            <person name="Begun D."/>
            <person name="Bhutkar A."/>
            <person name="Blanco E."/>
            <person name="Bosak S.A."/>
            <person name="Bradley R.K."/>
            <person name="Brand A.D."/>
            <person name="Brent M.R."/>
            <person name="Brooks A.N."/>
            <person name="Brown R.H."/>
            <person name="Butlin R.K."/>
            <person name="Caggese C."/>
            <person name="Calvi B.R."/>
            <person name="Bernardo de Carvalho A."/>
            <person name="Caspi A."/>
            <person name="Castrezana S."/>
            <person name="Celniker S.E."/>
            <person name="Chang J.L."/>
            <person name="Chapple C."/>
            <person name="Chatterji S."/>
            <person name="Chinwalla A."/>
            <person name="Civetta A."/>
            <person name="Clifton S.W."/>
            <person name="Comeron J.M."/>
            <person name="Costello J.C."/>
            <person name="Coyne J.A."/>
            <person name="Daub J."/>
            <person name="David R.G."/>
            <person name="Delcher A.L."/>
            <person name="Delehaunty K."/>
            <person name="Do C.B."/>
            <person name="Ebling H."/>
            <person name="Edwards K."/>
            <person name="Eickbush T."/>
            <person name="Evans J.D."/>
            <person name="Filipski A."/>
            <person name="Findeiss S."/>
            <person name="Freyhult E."/>
            <person name="Fulton L."/>
            <person name="Fulton R."/>
            <person name="Garcia A.C."/>
            <person name="Gardiner A."/>
            <person name="Garfield D.A."/>
            <person name="Garvin B.E."/>
            <person name="Gibson G."/>
            <person name="Gilbert D."/>
            <person name="Gnerre S."/>
            <person name="Godfrey J."/>
            <person name="Good R."/>
            <person name="Gotea V."/>
            <person name="Gravely B."/>
            <person name="Greenberg A.J."/>
            <person name="Griffiths-Jones S."/>
            <person name="Gross S."/>
            <person name="Guigo R."/>
            <person name="Gustafson E.A."/>
            <person name="Haerty W."/>
            <person name="Hahn M.W."/>
            <person name="Halligan D.L."/>
            <person name="Halpern A.L."/>
            <person name="Halter G.M."/>
            <person name="Han M.V."/>
            <person name="Heger A."/>
            <person name="Hillier L."/>
            <person name="Hinrichs A.S."/>
            <person name="Holmes I."/>
            <person name="Hoskins R.A."/>
            <person name="Hubisz M.J."/>
            <person name="Hultmark D."/>
            <person name="Huntley M.A."/>
            <person name="Jaffe D.B."/>
            <person name="Jagadeeshan S."/>
            <person name="Jeck W.R."/>
            <person name="Johnson J."/>
            <person name="Jones C.D."/>
            <person name="Jordan W.C."/>
            <person name="Karpen G.H."/>
            <person name="Kataoka E."/>
            <person name="Keightley P.D."/>
            <person name="Kheradpour P."/>
            <person name="Kirkness E.F."/>
            <person name="Koerich L.B."/>
            <person name="Kristiansen K."/>
            <person name="Kudrna D."/>
            <person name="Kulathinal R.J."/>
            <person name="Kumar S."/>
            <person name="Kwok R."/>
            <person name="Lander E."/>
            <person name="Langley C.H."/>
            <person name="Lapoint R."/>
            <person name="Lazzaro B.P."/>
            <person name="Lee S.J."/>
            <person name="Levesque L."/>
            <person name="Li R."/>
            <person name="Lin C.F."/>
            <person name="Lin M.F."/>
            <person name="Lindblad-Toh K."/>
            <person name="Llopart A."/>
            <person name="Long M."/>
            <person name="Low L."/>
            <person name="Lozovsky E."/>
            <person name="Lu J."/>
            <person name="Luo M."/>
            <person name="Machado C.A."/>
            <person name="Makalowski W."/>
            <person name="Marzo M."/>
            <person name="Matsuda M."/>
            <person name="Matzkin L."/>
            <person name="McAllister B."/>
            <person name="McBride C.S."/>
            <person name="McKernan B."/>
            <person name="McKernan K."/>
            <person name="Mendez-Lago M."/>
            <person name="Minx P."/>
            <person name="Mollenhauer M.U."/>
            <person name="Montooth K."/>
            <person name="Mount S.M."/>
            <person name="Mu X."/>
            <person name="Myers E."/>
            <person name="Negre B."/>
            <person name="Newfeld S."/>
            <person name="Nielsen R."/>
            <person name="Noor M.A."/>
            <person name="O'Grady P."/>
            <person name="Pachter L."/>
            <person name="Papaceit M."/>
            <person name="Parisi M.J."/>
            <person name="Parisi M."/>
            <person name="Parts L."/>
            <person name="Pedersen J.S."/>
            <person name="Pesole G."/>
            <person name="Phillippy A.M."/>
            <person name="Ponting C.P."/>
            <person name="Pop M."/>
            <person name="Porcelli D."/>
            <person name="Powell J.R."/>
            <person name="Prohaska S."/>
            <person name="Pruitt K."/>
            <person name="Puig M."/>
            <person name="Quesneville H."/>
            <person name="Ram K.R."/>
            <person name="Rand D."/>
            <person name="Rasmussen M.D."/>
            <person name="Reed L.K."/>
            <person name="Reenan R."/>
            <person name="Reily A."/>
            <person name="Remington K.A."/>
            <person name="Rieger T.T."/>
            <person name="Ritchie M.G."/>
            <person name="Robin C."/>
            <person name="Rogers Y.H."/>
            <person name="Rohde C."/>
            <person name="Rozas J."/>
            <person name="Rubenfield M.J."/>
            <person name="Ruiz A."/>
            <person name="Russo S."/>
            <person name="Salzberg S.L."/>
            <person name="Sanchez-Gracia A."/>
            <person name="Saranga D.J."/>
            <person name="Sato H."/>
            <person name="Schaeffer S.W."/>
            <person name="Schatz M.C."/>
            <person name="Schlenke T."/>
            <person name="Schwartz R."/>
            <person name="Segarra C."/>
            <person name="Singh R.S."/>
            <person name="Sirot L."/>
            <person name="Sirota M."/>
            <person name="Sisneros N.B."/>
            <person name="Smith C.D."/>
            <person name="Smith T.F."/>
            <person name="Spieth J."/>
            <person name="Stage D.E."/>
            <person name="Stark A."/>
            <person name="Stephan W."/>
            <person name="Strausberg R.L."/>
            <person name="Strempel S."/>
            <person name="Sturgill D."/>
            <person name="Sutton G."/>
            <person name="Sutton G.G."/>
            <person name="Tao W."/>
            <person name="Teichmann S."/>
            <person name="Tobari Y.N."/>
            <person name="Tomimura Y."/>
            <person name="Tsolas J.M."/>
            <person name="Valente V.L."/>
            <person name="Venter E."/>
            <person name="Venter J.C."/>
            <person name="Vicario S."/>
            <person name="Vieira F.G."/>
            <person name="Vilella A.J."/>
            <person name="Villasante A."/>
            <person name="Walenz B."/>
            <person name="Wang J."/>
            <person name="Wasserman M."/>
            <person name="Watts T."/>
            <person name="Wilson D."/>
            <person name="Wilson R.K."/>
            <person name="Wing R.A."/>
            <person name="Wolfner M.F."/>
            <person name="Wong A."/>
            <person name="Wong G.K."/>
            <person name="Wu C.I."/>
            <person name="Wu G."/>
            <person name="Yamamoto D."/>
            <person name="Yang H.P."/>
            <person name="Yang S.P."/>
            <person name="Yorke J.A."/>
            <person name="Yoshida K."/>
            <person name="Zdobnov E."/>
            <person name="Zhang P."/>
            <person name="Zhang Y."/>
            <person name="Zimin A.V."/>
            <person name="Baldwin J."/>
            <person name="Abdouelleil A."/>
            <person name="Abdulkadir J."/>
            <person name="Abebe A."/>
            <person name="Abera B."/>
            <person name="Abreu J."/>
            <person name="Acer S.C."/>
            <person name="Aftuck L."/>
            <person name="Alexander A."/>
            <person name="An P."/>
            <person name="Anderson E."/>
            <person name="Anderson S."/>
            <person name="Arachi H."/>
            <person name="Azer M."/>
            <person name="Bachantsang P."/>
            <person name="Barry A."/>
            <person name="Bayul T."/>
            <person name="Berlin A."/>
            <person name="Bessette D."/>
            <person name="Bloom T."/>
            <person name="Blye J."/>
            <person name="Boguslavskiy L."/>
            <person name="Bonnet C."/>
            <person name="Boukhgalter B."/>
            <person name="Bourzgui I."/>
            <person name="Brown A."/>
            <person name="Cahill P."/>
            <person name="Channer S."/>
            <person name="Cheshatsang Y."/>
            <person name="Chuda L."/>
            <person name="Citroen M."/>
            <person name="Collymore A."/>
            <person name="Cooke P."/>
            <person name="Costello M."/>
            <person name="D'Aco K."/>
            <person name="Daza R."/>
            <person name="De Haan G."/>
            <person name="DeGray S."/>
            <person name="DeMaso C."/>
            <person name="Dhargay N."/>
            <person name="Dooley K."/>
            <person name="Dooley E."/>
            <person name="Doricent M."/>
            <person name="Dorje P."/>
            <person name="Dorjee K."/>
            <person name="Dupes A."/>
            <person name="Elong R."/>
            <person name="Falk J."/>
            <person name="Farina A."/>
            <person name="Faro S."/>
            <person name="Ferguson D."/>
            <person name="Fisher S."/>
            <person name="Foley C.D."/>
            <person name="Franke A."/>
            <person name="Friedrich D."/>
            <person name="Gadbois L."/>
            <person name="Gearin G."/>
            <person name="Gearin C.R."/>
            <person name="Giannoukos G."/>
            <person name="Goode T."/>
            <person name="Graham J."/>
            <person name="Grandbois E."/>
            <person name="Grewal S."/>
            <person name="Gyaltsen K."/>
            <person name="Hafez N."/>
            <person name="Hagos B."/>
            <person name="Hall J."/>
            <person name="Henson C."/>
            <person name="Hollinger A."/>
            <person name="Honan T."/>
            <person name="Huard M.D."/>
            <person name="Hughes L."/>
            <person name="Hurhula B."/>
            <person name="Husby M.E."/>
            <person name="Kamat A."/>
            <person name="Kanga B."/>
            <person name="Kashin S."/>
            <person name="Khazanovich D."/>
            <person name="Kisner P."/>
            <person name="Lance K."/>
            <person name="Lara M."/>
            <person name="Lee W."/>
            <person name="Lennon N."/>
            <person name="Letendre F."/>
            <person name="LeVine R."/>
            <person name="Lipovsky A."/>
            <person name="Liu X."/>
            <person name="Liu J."/>
            <person name="Liu S."/>
            <person name="Lokyitsang T."/>
            <person name="Lokyitsang Y."/>
            <person name="Lubonja R."/>
            <person name="Lui A."/>
            <person name="MacDonald P."/>
            <person name="Magnisalis V."/>
            <person name="Maru K."/>
            <person name="Matthews C."/>
            <person name="McCusker W."/>
            <person name="McDonough S."/>
            <person name="Mehta T."/>
            <person name="Meldrim J."/>
            <person name="Meneus L."/>
            <person name="Mihai O."/>
            <person name="Mihalev A."/>
            <person name="Mihova T."/>
            <person name="Mittelman R."/>
            <person name="Mlenga V."/>
            <person name="Montmayeur A."/>
            <person name="Mulrain L."/>
            <person name="Navidi A."/>
            <person name="Naylor J."/>
            <person name="Negash T."/>
            <person name="Nguyen T."/>
            <person name="Nguyen N."/>
            <person name="Nicol R."/>
            <person name="Norbu C."/>
            <person name="Norbu N."/>
            <person name="Novod N."/>
            <person name="O'Neill B."/>
            <person name="Osman S."/>
            <person name="Markiewicz E."/>
            <person name="Oyono O.L."/>
            <person name="Patti C."/>
            <person name="Phunkhang P."/>
            <person name="Pierre F."/>
            <person name="Priest M."/>
            <person name="Raghuraman S."/>
            <person name="Rege F."/>
            <person name="Reyes R."/>
            <person name="Rise C."/>
            <person name="Rogov P."/>
            <person name="Ross K."/>
            <person name="Ryan E."/>
            <person name="Settipalli S."/>
            <person name="Shea T."/>
            <person name="Sherpa N."/>
            <person name="Shi L."/>
            <person name="Shih D."/>
            <person name="Sparrow T."/>
            <person name="Spaulding J."/>
            <person name="Stalker J."/>
            <person name="Stange-Thomann N."/>
            <person name="Stavropoulos S."/>
            <person name="Stone C."/>
            <person name="Strader C."/>
            <person name="Tesfaye S."/>
            <person name="Thomson T."/>
            <person name="Thoulutsang Y."/>
            <person name="Thoulutsang D."/>
            <person name="Topham K."/>
            <person name="Topping I."/>
            <person name="Tsamla T."/>
            <person name="Vassiliev H."/>
            <person name="Vo A."/>
            <person name="Wangchuk T."/>
            <person name="Wangdi T."/>
            <person name="Weiand M."/>
            <person name="Wilkinson J."/>
            <person name="Wilson A."/>
            <person name="Yadav S."/>
            <person name="Young G."/>
            <person name="Yu Q."/>
            <person name="Zembek L."/>
            <person name="Zhong D."/>
            <person name="Zimmer A."/>
            <person name="Zwirko Z."/>
            <person name="Jaffe D.B."/>
            <person name="Alvarez P."/>
            <person name="Brockman W."/>
            <person name="Butler J."/>
            <person name="Chin C."/>
            <person name="Gnerre S."/>
            <person name="Grabherr M."/>
            <person name="Kleber M."/>
            <person name="Mauceli E."/>
            <person name="MacCallum I."/>
        </authorList>
    </citation>
    <scope>NUCLEOTIDE SEQUENCE [LARGE SCALE GENOMIC DNA]</scope>
    <source>
        <strain evidence="3">MSH-3 / Tucson 14011-0111.49</strain>
    </source>
</reference>
<dbReference type="OrthoDB" id="20295at2759"/>
<keyword evidence="3" id="KW-1185">Reference proteome</keyword>